<sequence>MPPEMHNMHQYVNPRYASRAFACAMHSEHHHSMNLMRIRQAKGLSQRDLAEMVDMNQSTIQRAEQSHPSAKLATYQACADALEVSLCDIFCEDRSSIEGIILRTFRKIPSEKQEKVLSLLELLHAEDAEKDPGTHPTDHR</sequence>
<gene>
    <name evidence="2" type="ORF">F3W81_06240</name>
</gene>
<dbReference type="InterPro" id="IPR001387">
    <property type="entry name" value="Cro/C1-type_HTH"/>
</dbReference>
<dbReference type="KEGG" id="pshq:F3W81_06240"/>
<evidence type="ECO:0000313" key="3">
    <source>
        <dbReference type="Proteomes" id="UP000594118"/>
    </source>
</evidence>
<evidence type="ECO:0000259" key="1">
    <source>
        <dbReference type="PROSITE" id="PS50943"/>
    </source>
</evidence>
<dbReference type="SMART" id="SM00530">
    <property type="entry name" value="HTH_XRE"/>
    <property type="match status" value="1"/>
</dbReference>
<evidence type="ECO:0000313" key="2">
    <source>
        <dbReference type="EMBL" id="QOL80447.1"/>
    </source>
</evidence>
<dbReference type="GO" id="GO:0003677">
    <property type="term" value="F:DNA binding"/>
    <property type="evidence" value="ECO:0007669"/>
    <property type="project" value="InterPro"/>
</dbReference>
<dbReference type="InterPro" id="IPR010982">
    <property type="entry name" value="Lambda_DNA-bd_dom_sf"/>
</dbReference>
<dbReference type="AlphaFoldDB" id="A0A7L9WL77"/>
<dbReference type="Gene3D" id="1.10.260.40">
    <property type="entry name" value="lambda repressor-like DNA-binding domains"/>
    <property type="match status" value="1"/>
</dbReference>
<organism evidence="2 3">
    <name type="scientific">Pseudooceanicola spongiae</name>
    <dbReference type="NCBI Taxonomy" id="2613965"/>
    <lineage>
        <taxon>Bacteria</taxon>
        <taxon>Pseudomonadati</taxon>
        <taxon>Pseudomonadota</taxon>
        <taxon>Alphaproteobacteria</taxon>
        <taxon>Rhodobacterales</taxon>
        <taxon>Paracoccaceae</taxon>
        <taxon>Pseudooceanicola</taxon>
    </lineage>
</organism>
<name>A0A7L9WL77_9RHOB</name>
<dbReference type="Proteomes" id="UP000594118">
    <property type="component" value="Chromosome"/>
</dbReference>
<dbReference type="SUPFAM" id="SSF47413">
    <property type="entry name" value="lambda repressor-like DNA-binding domains"/>
    <property type="match status" value="1"/>
</dbReference>
<dbReference type="CDD" id="cd00093">
    <property type="entry name" value="HTH_XRE"/>
    <property type="match status" value="1"/>
</dbReference>
<dbReference type="EMBL" id="CP045201">
    <property type="protein sequence ID" value="QOL80447.1"/>
    <property type="molecule type" value="Genomic_DNA"/>
</dbReference>
<reference evidence="2 3" key="1">
    <citation type="submission" date="2019-10" db="EMBL/GenBank/DDBJ databases">
        <title>Pseudopuniceibacterium sp. HQ09 islated from Antarctica.</title>
        <authorList>
            <person name="Liao L."/>
            <person name="Su S."/>
            <person name="Chen B."/>
            <person name="Yu Y."/>
        </authorList>
    </citation>
    <scope>NUCLEOTIDE SEQUENCE [LARGE SCALE GENOMIC DNA]</scope>
    <source>
        <strain evidence="2 3">HQ09</strain>
    </source>
</reference>
<protein>
    <submittedName>
        <fullName evidence="2">Helix-turn-helix domain-containing protein</fullName>
    </submittedName>
</protein>
<dbReference type="PROSITE" id="PS50943">
    <property type="entry name" value="HTH_CROC1"/>
    <property type="match status" value="1"/>
</dbReference>
<feature type="domain" description="HTH cro/C1-type" evidence="1">
    <location>
        <begin position="35"/>
        <end position="89"/>
    </location>
</feature>
<proteinExistence type="predicted"/>
<dbReference type="Pfam" id="PF01381">
    <property type="entry name" value="HTH_3"/>
    <property type="match status" value="1"/>
</dbReference>
<accession>A0A7L9WL77</accession>
<keyword evidence="3" id="KW-1185">Reference proteome</keyword>